<organism evidence="2 3">
    <name type="scientific">Paenibacillus baimaensis</name>
    <dbReference type="NCBI Taxonomy" id="2982185"/>
    <lineage>
        <taxon>Bacteria</taxon>
        <taxon>Bacillati</taxon>
        <taxon>Bacillota</taxon>
        <taxon>Bacilli</taxon>
        <taxon>Bacillales</taxon>
        <taxon>Paenibacillaceae</taxon>
        <taxon>Paenibacillus</taxon>
    </lineage>
</organism>
<accession>A0ABT2UD90</accession>
<proteinExistence type="predicted"/>
<keyword evidence="1" id="KW-0812">Transmembrane</keyword>
<dbReference type="Pfam" id="PF19728">
    <property type="entry name" value="DUF6220"/>
    <property type="match status" value="1"/>
</dbReference>
<keyword evidence="3" id="KW-1185">Reference proteome</keyword>
<sequence>MNNQRINRSGAGVGDLTKGLGADSPLVLRARIVFKLLAWIFAVFILIQVFISGLALFWNSDQWASHTGFSRFLIFPPILMFVTSFIARMPVSIRLYSAGLIGMLILIVVSTKLSSEMGYLSALHPVIALMLFWGTMSIARKTDALIKAK</sequence>
<feature type="transmembrane region" description="Helical" evidence="1">
    <location>
        <begin position="36"/>
        <end position="57"/>
    </location>
</feature>
<feature type="transmembrane region" description="Helical" evidence="1">
    <location>
        <begin position="69"/>
        <end position="86"/>
    </location>
</feature>
<comment type="caution">
    <text evidence="2">The sequence shown here is derived from an EMBL/GenBank/DDBJ whole genome shotgun (WGS) entry which is preliminary data.</text>
</comment>
<evidence type="ECO:0000256" key="1">
    <source>
        <dbReference type="SAM" id="Phobius"/>
    </source>
</evidence>
<keyword evidence="1" id="KW-0472">Membrane</keyword>
<evidence type="ECO:0000313" key="2">
    <source>
        <dbReference type="EMBL" id="MCU6792565.1"/>
    </source>
</evidence>
<reference evidence="2 3" key="1">
    <citation type="submission" date="2022-09" db="EMBL/GenBank/DDBJ databases">
        <authorList>
            <person name="Han X.L."/>
            <person name="Wang Q."/>
            <person name="Lu T."/>
        </authorList>
    </citation>
    <scope>NUCLEOTIDE SEQUENCE [LARGE SCALE GENOMIC DNA]</scope>
    <source>
        <strain evidence="2 3">WQ 127069</strain>
    </source>
</reference>
<dbReference type="InterPro" id="IPR046192">
    <property type="entry name" value="DUF6220"/>
</dbReference>
<feature type="transmembrane region" description="Helical" evidence="1">
    <location>
        <begin position="93"/>
        <end position="111"/>
    </location>
</feature>
<name>A0ABT2UD90_9BACL</name>
<dbReference type="RefSeq" id="WP_262683951.1">
    <property type="nucleotide sequence ID" value="NZ_JAOQIO010000025.1"/>
</dbReference>
<protein>
    <submittedName>
        <fullName evidence="2">DUF6220 domain-containing protein</fullName>
    </submittedName>
</protein>
<dbReference type="Proteomes" id="UP001652445">
    <property type="component" value="Unassembled WGS sequence"/>
</dbReference>
<evidence type="ECO:0000313" key="3">
    <source>
        <dbReference type="Proteomes" id="UP001652445"/>
    </source>
</evidence>
<keyword evidence="1" id="KW-1133">Transmembrane helix</keyword>
<dbReference type="EMBL" id="JAOQIO010000025">
    <property type="protein sequence ID" value="MCU6792565.1"/>
    <property type="molecule type" value="Genomic_DNA"/>
</dbReference>
<feature type="transmembrane region" description="Helical" evidence="1">
    <location>
        <begin position="117"/>
        <end position="139"/>
    </location>
</feature>
<gene>
    <name evidence="2" type="ORF">OB236_10550</name>
</gene>